<feature type="transmembrane region" description="Helical" evidence="1">
    <location>
        <begin position="348"/>
        <end position="368"/>
    </location>
</feature>
<feature type="transmembrane region" description="Helical" evidence="1">
    <location>
        <begin position="41"/>
        <end position="63"/>
    </location>
</feature>
<proteinExistence type="predicted"/>
<keyword evidence="4" id="KW-1185">Reference proteome</keyword>
<dbReference type="Proteomes" id="UP000243524">
    <property type="component" value="Unassembled WGS sequence"/>
</dbReference>
<feature type="transmembrane region" description="Helical" evidence="1">
    <location>
        <begin position="374"/>
        <end position="393"/>
    </location>
</feature>
<feature type="transmembrane region" description="Helical" evidence="1">
    <location>
        <begin position="173"/>
        <end position="192"/>
    </location>
</feature>
<feature type="transmembrane region" description="Helical" evidence="1">
    <location>
        <begin position="12"/>
        <end position="35"/>
    </location>
</feature>
<dbReference type="AlphaFoldDB" id="A0A2I0QT19"/>
<dbReference type="OrthoDB" id="2195155at2"/>
<feature type="domain" description="YdbS-like PH" evidence="2">
    <location>
        <begin position="249"/>
        <end position="322"/>
    </location>
</feature>
<keyword evidence="1" id="KW-0812">Transmembrane</keyword>
<evidence type="ECO:0000313" key="3">
    <source>
        <dbReference type="EMBL" id="PKR77466.1"/>
    </source>
</evidence>
<evidence type="ECO:0000259" key="2">
    <source>
        <dbReference type="Pfam" id="PF03703"/>
    </source>
</evidence>
<dbReference type="Pfam" id="PF03703">
    <property type="entry name" value="bPH_2"/>
    <property type="match status" value="3"/>
</dbReference>
<feature type="domain" description="YdbS-like PH" evidence="2">
    <location>
        <begin position="62"/>
        <end position="140"/>
    </location>
</feature>
<accession>A0A2I0QT19</accession>
<feature type="domain" description="YdbS-like PH" evidence="2">
    <location>
        <begin position="392"/>
        <end position="446"/>
    </location>
</feature>
<reference evidence="3 4" key="1">
    <citation type="submission" date="2017-06" db="EMBL/GenBank/DDBJ databases">
        <title>the draft geome sequence of Illustriluteabacillus marina B3227.</title>
        <authorList>
            <person name="He R.-H."/>
            <person name="Du Z.-J."/>
        </authorList>
    </citation>
    <scope>NUCLEOTIDE SEQUENCE [LARGE SCALE GENOMIC DNA]</scope>
    <source>
        <strain evidence="3 4">B3227</strain>
    </source>
</reference>
<dbReference type="EMBL" id="PJNH01000003">
    <property type="protein sequence ID" value="PKR77466.1"/>
    <property type="molecule type" value="Genomic_DNA"/>
</dbReference>
<dbReference type="RefSeq" id="WP_101332294.1">
    <property type="nucleotide sequence ID" value="NZ_PJNH01000003.1"/>
</dbReference>
<dbReference type="PANTHER" id="PTHR34473">
    <property type="entry name" value="UPF0699 TRANSMEMBRANE PROTEIN YDBS"/>
    <property type="match status" value="1"/>
</dbReference>
<protein>
    <recommendedName>
        <fullName evidence="2">YdbS-like PH domain-containing protein</fullName>
    </recommendedName>
</protein>
<name>A0A2I0QT19_9BACI</name>
<dbReference type="PANTHER" id="PTHR34473:SF2">
    <property type="entry name" value="UPF0699 TRANSMEMBRANE PROTEIN YDBT"/>
    <property type="match status" value="1"/>
</dbReference>
<feature type="transmembrane region" description="Helical" evidence="1">
    <location>
        <begin position="212"/>
        <end position="238"/>
    </location>
</feature>
<keyword evidence="1" id="KW-1133">Transmembrane helix</keyword>
<sequence>MFDLKRLHPVAVIFQMFKIVRQIYLAIIPIVVLTIQDGFLLYLNLGVLLLLMLLIGSSVLHWLRFKYTVENDELYIEKGILIRKKRYISKNRIQSIDLTQGIIHRIFGLTKVDIETAGSNEGTDASLSAVTFAEGHRLQNALKNRQQTDSFTEVDEKLEKEEAPSIAISQKRLLIAGSTSGSIGVILALFAFGLSEVERFIPESFYNQVAQWFLGLTIEFIIGLALFLLIILWVLGILGTMIRYGNFKITKYENEIFITRGLIEKRQMTIPLKRIQAVGIEESLIRQPLGYATIFVEIAGGVKEMGGEGHTVLFPIMKKKEIPGFLETILPEYQQMPDGMTGLPKRALPYYMARGLWVPLVLSVVVSVFWLEWIFIPLALLVISSFFAWLRYLSVGYSVDGKDLSISHRVFAKTTVLLKKQRMQSFKLKQHFLHKKQGLANMNTSVLNNFSGRHYELKEMEQSDVDLLFEWYSVEPKEHPKIK</sequence>
<comment type="caution">
    <text evidence="3">The sequence shown here is derived from an EMBL/GenBank/DDBJ whole genome shotgun (WGS) entry which is preliminary data.</text>
</comment>
<organism evidence="3 4">
    <name type="scientific">Halalkalibacillus sediminis</name>
    <dbReference type="NCBI Taxonomy" id="2018042"/>
    <lineage>
        <taxon>Bacteria</taxon>
        <taxon>Bacillati</taxon>
        <taxon>Bacillota</taxon>
        <taxon>Bacilli</taxon>
        <taxon>Bacillales</taxon>
        <taxon>Bacillaceae</taxon>
        <taxon>Halalkalibacillus</taxon>
    </lineage>
</organism>
<keyword evidence="1" id="KW-0472">Membrane</keyword>
<gene>
    <name evidence="3" type="ORF">CEY16_12125</name>
</gene>
<dbReference type="InterPro" id="IPR005182">
    <property type="entry name" value="YdbS-like_PH"/>
</dbReference>
<evidence type="ECO:0000256" key="1">
    <source>
        <dbReference type="SAM" id="Phobius"/>
    </source>
</evidence>
<dbReference type="PIRSF" id="PIRSF026631">
    <property type="entry name" value="UCP026631"/>
    <property type="match status" value="1"/>
</dbReference>
<dbReference type="InterPro" id="IPR014529">
    <property type="entry name" value="UCP026631"/>
</dbReference>
<evidence type="ECO:0000313" key="4">
    <source>
        <dbReference type="Proteomes" id="UP000243524"/>
    </source>
</evidence>